<accession>A0ABY7CPG5</accession>
<dbReference type="EMBL" id="CP110428">
    <property type="protein sequence ID" value="WAQ87143.1"/>
    <property type="molecule type" value="Genomic_DNA"/>
</dbReference>
<gene>
    <name evidence="1" type="ORF">PtA15_8A44</name>
</gene>
<keyword evidence="2" id="KW-1185">Reference proteome</keyword>
<evidence type="ECO:0000313" key="1">
    <source>
        <dbReference type="EMBL" id="WAQ87143.1"/>
    </source>
</evidence>
<protein>
    <recommendedName>
        <fullName evidence="3">GAF domain-containing protein</fullName>
    </recommendedName>
</protein>
<evidence type="ECO:0000313" key="2">
    <source>
        <dbReference type="Proteomes" id="UP001164743"/>
    </source>
</evidence>
<name>A0ABY7CPG5_9BASI</name>
<reference evidence="1" key="1">
    <citation type="submission" date="2022-10" db="EMBL/GenBank/DDBJ databases">
        <title>Puccinia triticina Genome sequencing and assembly.</title>
        <authorList>
            <person name="Li C."/>
        </authorList>
    </citation>
    <scope>NUCLEOTIDE SEQUENCE</scope>
    <source>
        <strain evidence="1">Pt15</strain>
    </source>
</reference>
<organism evidence="1 2">
    <name type="scientific">Puccinia triticina</name>
    <dbReference type="NCBI Taxonomy" id="208348"/>
    <lineage>
        <taxon>Eukaryota</taxon>
        <taxon>Fungi</taxon>
        <taxon>Dikarya</taxon>
        <taxon>Basidiomycota</taxon>
        <taxon>Pucciniomycotina</taxon>
        <taxon>Pucciniomycetes</taxon>
        <taxon>Pucciniales</taxon>
        <taxon>Pucciniaceae</taxon>
        <taxon>Puccinia</taxon>
    </lineage>
</organism>
<dbReference type="Proteomes" id="UP001164743">
    <property type="component" value="Chromosome 8A"/>
</dbReference>
<proteinExistence type="predicted"/>
<evidence type="ECO:0008006" key="3">
    <source>
        <dbReference type="Google" id="ProtNLM"/>
    </source>
</evidence>
<dbReference type="RefSeq" id="XP_053022698.1">
    <property type="nucleotide sequence ID" value="XM_053171881.1"/>
</dbReference>
<dbReference type="GeneID" id="77812765"/>
<sequence>MQALREEIVRLRTECLFQQPQASVGAPELAVSELVNEVEDPLQATGLVGAFDSAQRRFELFGRSETGVRVIRDIAEPHRPSTCLGSSLRAIERPDQACSLEWVLPFIVQLRHGEFRGTLACGY</sequence>